<keyword evidence="12" id="KW-1185">Reference proteome</keyword>
<dbReference type="PANTHER" id="PTHR24421:SF10">
    <property type="entry name" value="NITRATE_NITRITE SENSOR PROTEIN NARQ"/>
    <property type="match status" value="1"/>
</dbReference>
<keyword evidence="3" id="KW-0597">Phosphoprotein</keyword>
<dbReference type="GO" id="GO:0000155">
    <property type="term" value="F:phosphorelay sensor kinase activity"/>
    <property type="evidence" value="ECO:0007669"/>
    <property type="project" value="InterPro"/>
</dbReference>
<dbReference type="EMBL" id="CP020918">
    <property type="protein sequence ID" value="AWG20558.1"/>
    <property type="molecule type" value="Genomic_DNA"/>
</dbReference>
<organism evidence="11 12">
    <name type="scientific">Flavobacterium faecale</name>
    <dbReference type="NCBI Taxonomy" id="1355330"/>
    <lineage>
        <taxon>Bacteria</taxon>
        <taxon>Pseudomonadati</taxon>
        <taxon>Bacteroidota</taxon>
        <taxon>Flavobacteriia</taxon>
        <taxon>Flavobacteriales</taxon>
        <taxon>Flavobacteriaceae</taxon>
        <taxon>Flavobacterium</taxon>
    </lineage>
</organism>
<dbReference type="InterPro" id="IPR050482">
    <property type="entry name" value="Sensor_HK_TwoCompSys"/>
</dbReference>
<dbReference type="AlphaFoldDB" id="A0A2S1LA51"/>
<evidence type="ECO:0000313" key="11">
    <source>
        <dbReference type="EMBL" id="AWG20558.1"/>
    </source>
</evidence>
<keyword evidence="7" id="KW-0067">ATP-binding</keyword>
<dbReference type="Gene3D" id="1.20.5.1930">
    <property type="match status" value="1"/>
</dbReference>
<evidence type="ECO:0000256" key="6">
    <source>
        <dbReference type="ARBA" id="ARBA00022777"/>
    </source>
</evidence>
<feature type="transmembrane region" description="Helical" evidence="9">
    <location>
        <begin position="6"/>
        <end position="28"/>
    </location>
</feature>
<keyword evidence="9" id="KW-0812">Transmembrane</keyword>
<accession>A0A2S1LA51</accession>
<evidence type="ECO:0000256" key="7">
    <source>
        <dbReference type="ARBA" id="ARBA00022840"/>
    </source>
</evidence>
<dbReference type="Gene3D" id="3.30.565.10">
    <property type="entry name" value="Histidine kinase-like ATPase, C-terminal domain"/>
    <property type="match status" value="1"/>
</dbReference>
<evidence type="ECO:0000256" key="9">
    <source>
        <dbReference type="SAM" id="Phobius"/>
    </source>
</evidence>
<evidence type="ECO:0000256" key="3">
    <source>
        <dbReference type="ARBA" id="ARBA00022553"/>
    </source>
</evidence>
<evidence type="ECO:0000259" key="10">
    <source>
        <dbReference type="PROSITE" id="PS50109"/>
    </source>
</evidence>
<dbReference type="SUPFAM" id="SSF55874">
    <property type="entry name" value="ATPase domain of HSP90 chaperone/DNA topoisomerase II/histidine kinase"/>
    <property type="match status" value="1"/>
</dbReference>
<reference evidence="11 12" key="1">
    <citation type="submission" date="2017-04" db="EMBL/GenBank/DDBJ databases">
        <title>Compelte genome sequence of WV33.</title>
        <authorList>
            <person name="Lee P.C."/>
        </authorList>
    </citation>
    <scope>NUCLEOTIDE SEQUENCE [LARGE SCALE GENOMIC DNA]</scope>
    <source>
        <strain evidence="11 12">WV33</strain>
    </source>
</reference>
<dbReference type="OrthoDB" id="9760839at2"/>
<dbReference type="SMART" id="SM00387">
    <property type="entry name" value="HATPase_c"/>
    <property type="match status" value="1"/>
</dbReference>
<sequence>MGESEIILIIILFNLFLLLFIVGILVFIRQYKLKKIEHQALLVSQDELHQKEMLATQIEIQTQTMQHIGREIHDNIGQKLTLASLYAQQLAFENKAPHINEKIENISAIINDSLGELRQLSKSLTDDAIDTLKIHDLIAKECIKINVLKKCTVLFESNVDDLNLSYEIKVVLYRITQEFIQNSIKYANCKNIFVDLKQSGDFVNLSLIDDGVGFDKTAINQNGIGLNNMKKRSKIINAEFNLISTNEGTKVTLKIPFTDEK</sequence>
<protein>
    <recommendedName>
        <fullName evidence="2">histidine kinase</fullName>
        <ecNumber evidence="2">2.7.13.3</ecNumber>
    </recommendedName>
</protein>
<dbReference type="GO" id="GO:0005524">
    <property type="term" value="F:ATP binding"/>
    <property type="evidence" value="ECO:0007669"/>
    <property type="project" value="UniProtKB-KW"/>
</dbReference>
<dbReference type="Pfam" id="PF02518">
    <property type="entry name" value="HATPase_c"/>
    <property type="match status" value="1"/>
</dbReference>
<comment type="catalytic activity">
    <reaction evidence="1">
        <text>ATP + protein L-histidine = ADP + protein N-phospho-L-histidine.</text>
        <dbReference type="EC" id="2.7.13.3"/>
    </reaction>
</comment>
<dbReference type="CDD" id="cd16917">
    <property type="entry name" value="HATPase_UhpB-NarQ-NarX-like"/>
    <property type="match status" value="1"/>
</dbReference>
<gene>
    <name evidence="11" type="ORF">FFWV33_02925</name>
</gene>
<dbReference type="PANTHER" id="PTHR24421">
    <property type="entry name" value="NITRATE/NITRITE SENSOR PROTEIN NARX-RELATED"/>
    <property type="match status" value="1"/>
</dbReference>
<dbReference type="InterPro" id="IPR005467">
    <property type="entry name" value="His_kinase_dom"/>
</dbReference>
<dbReference type="GO" id="GO:0046983">
    <property type="term" value="F:protein dimerization activity"/>
    <property type="evidence" value="ECO:0007669"/>
    <property type="project" value="InterPro"/>
</dbReference>
<feature type="domain" description="Histidine kinase" evidence="10">
    <location>
        <begin position="172"/>
        <end position="259"/>
    </location>
</feature>
<dbReference type="PROSITE" id="PS50109">
    <property type="entry name" value="HIS_KIN"/>
    <property type="match status" value="1"/>
</dbReference>
<name>A0A2S1LA51_9FLAO</name>
<dbReference type="InterPro" id="IPR036890">
    <property type="entry name" value="HATPase_C_sf"/>
</dbReference>
<evidence type="ECO:0000256" key="1">
    <source>
        <dbReference type="ARBA" id="ARBA00000085"/>
    </source>
</evidence>
<evidence type="ECO:0000313" key="12">
    <source>
        <dbReference type="Proteomes" id="UP000244527"/>
    </source>
</evidence>
<proteinExistence type="predicted"/>
<dbReference type="Proteomes" id="UP000244527">
    <property type="component" value="Chromosome"/>
</dbReference>
<dbReference type="InterPro" id="IPR003594">
    <property type="entry name" value="HATPase_dom"/>
</dbReference>
<keyword evidence="9" id="KW-0472">Membrane</keyword>
<keyword evidence="4" id="KW-0808">Transferase</keyword>
<dbReference type="KEGG" id="ffa:FFWV33_02925"/>
<dbReference type="InterPro" id="IPR011712">
    <property type="entry name" value="Sig_transdc_His_kin_sub3_dim/P"/>
</dbReference>
<evidence type="ECO:0000256" key="4">
    <source>
        <dbReference type="ARBA" id="ARBA00022679"/>
    </source>
</evidence>
<keyword evidence="6 11" id="KW-0418">Kinase</keyword>
<evidence type="ECO:0000256" key="5">
    <source>
        <dbReference type="ARBA" id="ARBA00022741"/>
    </source>
</evidence>
<keyword evidence="9" id="KW-1133">Transmembrane helix</keyword>
<dbReference type="Pfam" id="PF07730">
    <property type="entry name" value="HisKA_3"/>
    <property type="match status" value="1"/>
</dbReference>
<dbReference type="EC" id="2.7.13.3" evidence="2"/>
<evidence type="ECO:0000256" key="2">
    <source>
        <dbReference type="ARBA" id="ARBA00012438"/>
    </source>
</evidence>
<evidence type="ECO:0000256" key="8">
    <source>
        <dbReference type="ARBA" id="ARBA00023012"/>
    </source>
</evidence>
<keyword evidence="8" id="KW-0902">Two-component regulatory system</keyword>
<dbReference type="GO" id="GO:0016020">
    <property type="term" value="C:membrane"/>
    <property type="evidence" value="ECO:0007669"/>
    <property type="project" value="InterPro"/>
</dbReference>
<keyword evidence="5" id="KW-0547">Nucleotide-binding</keyword>